<keyword evidence="3" id="KW-0547">Nucleotide-binding</keyword>
<evidence type="ECO:0000256" key="3">
    <source>
        <dbReference type="ARBA" id="ARBA00022741"/>
    </source>
</evidence>
<dbReference type="InterPro" id="IPR027417">
    <property type="entry name" value="P-loop_NTPase"/>
</dbReference>
<protein>
    <submittedName>
        <fullName evidence="6">Multidrug ABC transporter ATPase</fullName>
    </submittedName>
</protein>
<name>A0A0R2CZ15_9LACO</name>
<evidence type="ECO:0000313" key="6">
    <source>
        <dbReference type="EMBL" id="KRM97101.1"/>
    </source>
</evidence>
<reference evidence="6 7" key="1">
    <citation type="journal article" date="2015" name="Genome Announc.">
        <title>Expanding the biotechnology potential of lactobacilli through comparative genomics of 213 strains and associated genera.</title>
        <authorList>
            <person name="Sun Z."/>
            <person name="Harris H.M."/>
            <person name="McCann A."/>
            <person name="Guo C."/>
            <person name="Argimon S."/>
            <person name="Zhang W."/>
            <person name="Yang X."/>
            <person name="Jeffery I.B."/>
            <person name="Cooney J.C."/>
            <person name="Kagawa T.F."/>
            <person name="Liu W."/>
            <person name="Song Y."/>
            <person name="Salvetti E."/>
            <person name="Wrobel A."/>
            <person name="Rasinkangas P."/>
            <person name="Parkhill J."/>
            <person name="Rea M.C."/>
            <person name="O'Sullivan O."/>
            <person name="Ritari J."/>
            <person name="Douillard F.P."/>
            <person name="Paul Ross R."/>
            <person name="Yang R."/>
            <person name="Briner A.E."/>
            <person name="Felis G.E."/>
            <person name="de Vos W.M."/>
            <person name="Barrangou R."/>
            <person name="Klaenhammer T.R."/>
            <person name="Caufield P.W."/>
            <person name="Cui Y."/>
            <person name="Zhang H."/>
            <person name="O'Toole P.W."/>
        </authorList>
    </citation>
    <scope>NUCLEOTIDE SEQUENCE [LARGE SCALE GENOMIC DNA]</scope>
    <source>
        <strain evidence="6 7">DSM 21051</strain>
    </source>
</reference>
<dbReference type="PROSITE" id="PS50893">
    <property type="entry name" value="ABC_TRANSPORTER_2"/>
    <property type="match status" value="1"/>
</dbReference>
<dbReference type="CDD" id="cd03230">
    <property type="entry name" value="ABC_DR_subfamily_A"/>
    <property type="match status" value="1"/>
</dbReference>
<dbReference type="GO" id="GO:0016887">
    <property type="term" value="F:ATP hydrolysis activity"/>
    <property type="evidence" value="ECO:0007669"/>
    <property type="project" value="InterPro"/>
</dbReference>
<dbReference type="SMART" id="SM00382">
    <property type="entry name" value="AAA"/>
    <property type="match status" value="1"/>
</dbReference>
<evidence type="ECO:0000256" key="4">
    <source>
        <dbReference type="ARBA" id="ARBA00022840"/>
    </source>
</evidence>
<dbReference type="InterPro" id="IPR003593">
    <property type="entry name" value="AAA+_ATPase"/>
</dbReference>
<dbReference type="EMBL" id="AYZD01000009">
    <property type="protein sequence ID" value="KRM97101.1"/>
    <property type="molecule type" value="Genomic_DNA"/>
</dbReference>
<dbReference type="SUPFAM" id="SSF52540">
    <property type="entry name" value="P-loop containing nucleoside triphosphate hydrolases"/>
    <property type="match status" value="1"/>
</dbReference>
<dbReference type="Gene3D" id="3.40.50.300">
    <property type="entry name" value="P-loop containing nucleotide triphosphate hydrolases"/>
    <property type="match status" value="1"/>
</dbReference>
<dbReference type="InterPro" id="IPR050763">
    <property type="entry name" value="ABC_transporter_ATP-binding"/>
</dbReference>
<evidence type="ECO:0000259" key="5">
    <source>
        <dbReference type="PROSITE" id="PS50893"/>
    </source>
</evidence>
<evidence type="ECO:0000313" key="7">
    <source>
        <dbReference type="Proteomes" id="UP000051015"/>
    </source>
</evidence>
<dbReference type="AlphaFoldDB" id="A0A0R2CZ15"/>
<dbReference type="GO" id="GO:0005524">
    <property type="term" value="F:ATP binding"/>
    <property type="evidence" value="ECO:0007669"/>
    <property type="project" value="UniProtKB-KW"/>
</dbReference>
<evidence type="ECO:0000256" key="2">
    <source>
        <dbReference type="ARBA" id="ARBA00022448"/>
    </source>
</evidence>
<organism evidence="6 7">
    <name type="scientific">Liquorilactobacillus aquaticus DSM 21051</name>
    <dbReference type="NCBI Taxonomy" id="1423725"/>
    <lineage>
        <taxon>Bacteria</taxon>
        <taxon>Bacillati</taxon>
        <taxon>Bacillota</taxon>
        <taxon>Bacilli</taxon>
        <taxon>Lactobacillales</taxon>
        <taxon>Lactobacillaceae</taxon>
        <taxon>Liquorilactobacillus</taxon>
    </lineage>
</organism>
<accession>A0A0R2CZ15</accession>
<keyword evidence="2" id="KW-0813">Transport</keyword>
<dbReference type="PANTHER" id="PTHR42711:SF5">
    <property type="entry name" value="ABC TRANSPORTER ATP-BINDING PROTEIN NATA"/>
    <property type="match status" value="1"/>
</dbReference>
<dbReference type="STRING" id="1423725.FC19_GL000209"/>
<keyword evidence="4" id="KW-0067">ATP-binding</keyword>
<sequence length="311" mass="35410">MEEKIMPLAIKLRQVHKQFDERPILKGIDLEIKQGEIIGLLGPNGAGKSTLIKIMTGLVIPDSGEIWLLNRLFSKNKHQLRKYLGIAPQELGIYPQLTVKQNLQSFGAFSGLSKRQIKEKYVQVIAVFDLKKIENQKAENLSDGQKRRLHSAIALMNQAKIIFLDEPTVGADVDSRNQIIRAVKELSSQGITVIYTTHYLQEMEDLEAKIVFLNHGILQTTGSLEEILQQYAQPSLELYFEGQLPDLKGWKEENGHLKSIGLKNNSYVELLQETLGNPEIHKYQLTNIKFLKANLESAYHRLLEKRITDED</sequence>
<comment type="similarity">
    <text evidence="1">Belongs to the ABC transporter superfamily.</text>
</comment>
<dbReference type="Pfam" id="PF00005">
    <property type="entry name" value="ABC_tran"/>
    <property type="match status" value="1"/>
</dbReference>
<keyword evidence="7" id="KW-1185">Reference proteome</keyword>
<dbReference type="Proteomes" id="UP000051015">
    <property type="component" value="Unassembled WGS sequence"/>
</dbReference>
<proteinExistence type="inferred from homology"/>
<dbReference type="InterPro" id="IPR003439">
    <property type="entry name" value="ABC_transporter-like_ATP-bd"/>
</dbReference>
<comment type="caution">
    <text evidence="6">The sequence shown here is derived from an EMBL/GenBank/DDBJ whole genome shotgun (WGS) entry which is preliminary data.</text>
</comment>
<dbReference type="PANTHER" id="PTHR42711">
    <property type="entry name" value="ABC TRANSPORTER ATP-BINDING PROTEIN"/>
    <property type="match status" value="1"/>
</dbReference>
<gene>
    <name evidence="6" type="ORF">FC19_GL000209</name>
</gene>
<feature type="domain" description="ABC transporter" evidence="5">
    <location>
        <begin position="10"/>
        <end position="240"/>
    </location>
</feature>
<evidence type="ECO:0000256" key="1">
    <source>
        <dbReference type="ARBA" id="ARBA00005417"/>
    </source>
</evidence>
<dbReference type="PATRIC" id="fig|1423725.3.peg.213"/>